<comment type="caution">
    <text evidence="9">The sequence shown here is derived from an EMBL/GenBank/DDBJ whole genome shotgun (WGS) entry which is preliminary data.</text>
</comment>
<evidence type="ECO:0000256" key="1">
    <source>
        <dbReference type="ARBA" id="ARBA00006336"/>
    </source>
</evidence>
<evidence type="ECO:0000256" key="6">
    <source>
        <dbReference type="ARBA" id="ARBA00039017"/>
    </source>
</evidence>
<dbReference type="RefSeq" id="WP_382423137.1">
    <property type="nucleotide sequence ID" value="NZ_JBHSCW010000008.1"/>
</dbReference>
<dbReference type="SUPFAM" id="SSF52499">
    <property type="entry name" value="Isochorismatase-like hydrolases"/>
    <property type="match status" value="1"/>
</dbReference>
<keyword evidence="10" id="KW-1185">Reference proteome</keyword>
<proteinExistence type="inferred from homology"/>
<sequence>MTDLTPHPLHDLLLVVDLQYDFCPGGALEVPEGDRVVPVINRLLPAFDNVGATQDWHPAGHSSFASQHEGKAPFETTSMYYGTQVLWPDHCIQGSQGAAFHKDFQLDACQFIVRKGFRRAIDSYSAFYENDGETPTGLSGYLRERGITRIFVTGLALDFCVFYSALDGRREGFEVILVTDATAAIDLDGSKDAALWEMQDKGVQMTDSKSILQAAGIGASGA</sequence>
<protein>
    <recommendedName>
        <fullName evidence="6">nicotinamidase</fullName>
        <ecNumber evidence="6">3.5.1.19</ecNumber>
    </recommendedName>
    <alternativeName>
        <fullName evidence="7">Nicotinamide deamidase</fullName>
    </alternativeName>
</protein>
<keyword evidence="4 9" id="KW-0378">Hydrolase</keyword>
<evidence type="ECO:0000256" key="7">
    <source>
        <dbReference type="ARBA" id="ARBA00043224"/>
    </source>
</evidence>
<dbReference type="Proteomes" id="UP001595799">
    <property type="component" value="Unassembled WGS sequence"/>
</dbReference>
<dbReference type="InterPro" id="IPR052347">
    <property type="entry name" value="Isochorismatase_Nicotinamidase"/>
</dbReference>
<evidence type="ECO:0000256" key="5">
    <source>
        <dbReference type="ARBA" id="ARBA00037900"/>
    </source>
</evidence>
<comment type="similarity">
    <text evidence="1">Belongs to the isochorismatase family.</text>
</comment>
<dbReference type="InterPro" id="IPR036380">
    <property type="entry name" value="Isochorismatase-like_sf"/>
</dbReference>
<reference evidence="10" key="1">
    <citation type="journal article" date="2019" name="Int. J. Syst. Evol. Microbiol.">
        <title>The Global Catalogue of Microorganisms (GCM) 10K type strain sequencing project: providing services to taxonomists for standard genome sequencing and annotation.</title>
        <authorList>
            <consortium name="The Broad Institute Genomics Platform"/>
            <consortium name="The Broad Institute Genome Sequencing Center for Infectious Disease"/>
            <person name="Wu L."/>
            <person name="Ma J."/>
        </authorList>
    </citation>
    <scope>NUCLEOTIDE SEQUENCE [LARGE SCALE GENOMIC DNA]</scope>
    <source>
        <strain evidence="10">CECT 8472</strain>
    </source>
</reference>
<dbReference type="EC" id="3.5.1.19" evidence="6"/>
<comment type="pathway">
    <text evidence="5">Cofactor biosynthesis; nicotinate biosynthesis; nicotinate from nicotinamide: step 1/1.</text>
</comment>
<feature type="domain" description="Isochorismatase-like" evidence="8">
    <location>
        <begin position="12"/>
        <end position="209"/>
    </location>
</feature>
<dbReference type="Gene3D" id="3.40.50.850">
    <property type="entry name" value="Isochorismatase-like"/>
    <property type="match status" value="1"/>
</dbReference>
<accession>A0ABV8UNM4</accession>
<dbReference type="Pfam" id="PF00857">
    <property type="entry name" value="Isochorismatase"/>
    <property type="match status" value="1"/>
</dbReference>
<dbReference type="NCBIfam" id="NF008623">
    <property type="entry name" value="PRK11609.1"/>
    <property type="match status" value="1"/>
</dbReference>
<dbReference type="PANTHER" id="PTHR11080">
    <property type="entry name" value="PYRAZINAMIDASE/NICOTINAMIDASE"/>
    <property type="match status" value="1"/>
</dbReference>
<evidence type="ECO:0000256" key="3">
    <source>
        <dbReference type="ARBA" id="ARBA00022723"/>
    </source>
</evidence>
<dbReference type="CDD" id="cd01011">
    <property type="entry name" value="nicotinamidase"/>
    <property type="match status" value="1"/>
</dbReference>
<dbReference type="PANTHER" id="PTHR11080:SF2">
    <property type="entry name" value="LD05707P"/>
    <property type="match status" value="1"/>
</dbReference>
<gene>
    <name evidence="9" type="primary">pncA</name>
    <name evidence="9" type="ORF">ACFOW6_14580</name>
</gene>
<keyword evidence="2" id="KW-0662">Pyridine nucleotide biosynthesis</keyword>
<dbReference type="InterPro" id="IPR000868">
    <property type="entry name" value="Isochorismatase-like_dom"/>
</dbReference>
<name>A0ABV8UNM4_9PROT</name>
<keyword evidence="3" id="KW-0479">Metal-binding</keyword>
<dbReference type="EMBL" id="JBHSCW010000008">
    <property type="protein sequence ID" value="MFC4352775.1"/>
    <property type="molecule type" value="Genomic_DNA"/>
</dbReference>
<organism evidence="9 10">
    <name type="scientific">Fodinicurvata halophila</name>
    <dbReference type="NCBI Taxonomy" id="1419723"/>
    <lineage>
        <taxon>Bacteria</taxon>
        <taxon>Pseudomonadati</taxon>
        <taxon>Pseudomonadota</taxon>
        <taxon>Alphaproteobacteria</taxon>
        <taxon>Rhodospirillales</taxon>
        <taxon>Rhodovibrionaceae</taxon>
        <taxon>Fodinicurvata</taxon>
    </lineage>
</organism>
<evidence type="ECO:0000259" key="8">
    <source>
        <dbReference type="Pfam" id="PF00857"/>
    </source>
</evidence>
<dbReference type="GO" id="GO:0008936">
    <property type="term" value="F:nicotinamidase activity"/>
    <property type="evidence" value="ECO:0007669"/>
    <property type="project" value="UniProtKB-EC"/>
</dbReference>
<evidence type="ECO:0000256" key="4">
    <source>
        <dbReference type="ARBA" id="ARBA00022801"/>
    </source>
</evidence>
<evidence type="ECO:0000256" key="2">
    <source>
        <dbReference type="ARBA" id="ARBA00022642"/>
    </source>
</evidence>
<evidence type="ECO:0000313" key="9">
    <source>
        <dbReference type="EMBL" id="MFC4352775.1"/>
    </source>
</evidence>
<evidence type="ECO:0000313" key="10">
    <source>
        <dbReference type="Proteomes" id="UP001595799"/>
    </source>
</evidence>